<evidence type="ECO:0000256" key="5">
    <source>
        <dbReference type="ARBA" id="ARBA00022822"/>
    </source>
</evidence>
<reference evidence="9 10" key="1">
    <citation type="submission" date="2016-03" db="EMBL/GenBank/DDBJ databases">
        <title>Genome Sequence and Comparative Pathogenic Determinants of Uropathogenic Escherichia coli O25b:H4, a Clinical Isolate from Saudi Arabia.</title>
        <authorList>
            <person name="Alyamani E.A.J."/>
            <person name="Khiyami M.A."/>
            <person name="Booq R.Y."/>
            <person name="Bahwerth F.S."/>
            <person name="Vaisvil B."/>
            <person name="Schmitt D.P."/>
            <person name="Kapatral V."/>
        </authorList>
    </citation>
    <scope>NUCLEOTIDE SEQUENCE [LARGE SCALE GENOMIC DNA]</scope>
    <source>
        <strain evidence="9 10">O25b:H4</strain>
    </source>
</reference>
<keyword evidence="7 9" id="KW-0456">Lyase</keyword>
<name>A0A192CNW5_ECO25</name>
<dbReference type="EC" id="4.2.1.20" evidence="3"/>
<comment type="catalytic activity">
    <reaction evidence="8">
        <text>(1S,2R)-1-C-(indol-3-yl)glycerol 3-phosphate + L-serine = D-glyceraldehyde 3-phosphate + L-tryptophan + H2O</text>
        <dbReference type="Rhea" id="RHEA:10532"/>
        <dbReference type="ChEBI" id="CHEBI:15377"/>
        <dbReference type="ChEBI" id="CHEBI:33384"/>
        <dbReference type="ChEBI" id="CHEBI:57912"/>
        <dbReference type="ChEBI" id="CHEBI:58866"/>
        <dbReference type="ChEBI" id="CHEBI:59776"/>
        <dbReference type="EC" id="4.2.1.20"/>
    </reaction>
</comment>
<dbReference type="PATRIC" id="fig|941280.3.peg.5859"/>
<dbReference type="Proteomes" id="UP000183316">
    <property type="component" value="Extrachromosomal Element unnamed1"/>
</dbReference>
<protein>
    <recommendedName>
        <fullName evidence="3">tryptophan synthase</fullName>
        <ecNumber evidence="3">4.2.1.20</ecNumber>
    </recommendedName>
</protein>
<dbReference type="EMBL" id="CP015087">
    <property type="protein sequence ID" value="ANK07169.1"/>
    <property type="molecule type" value="Genomic_DNA"/>
</dbReference>
<dbReference type="PANTHER" id="PTHR43406:SF1">
    <property type="entry name" value="TRYPTOPHAN SYNTHASE ALPHA CHAIN, CHLOROPLASTIC"/>
    <property type="match status" value="1"/>
</dbReference>
<dbReference type="InterPro" id="IPR011060">
    <property type="entry name" value="RibuloseP-bd_barrel"/>
</dbReference>
<dbReference type="AlphaFoldDB" id="A0A192CNW5"/>
<dbReference type="InterPro" id="IPR013785">
    <property type="entry name" value="Aldolase_TIM"/>
</dbReference>
<keyword evidence="6" id="KW-0057">Aromatic amino acid biosynthesis</keyword>
<comment type="subunit">
    <text evidence="2">Tetramer of two alpha and two beta chains.</text>
</comment>
<evidence type="ECO:0000256" key="4">
    <source>
        <dbReference type="ARBA" id="ARBA00022605"/>
    </source>
</evidence>
<organism evidence="9 10">
    <name type="scientific">Escherichia coli O25b:H4</name>
    <dbReference type="NCBI Taxonomy" id="941280"/>
    <lineage>
        <taxon>Bacteria</taxon>
        <taxon>Pseudomonadati</taxon>
        <taxon>Pseudomonadota</taxon>
        <taxon>Gammaproteobacteria</taxon>
        <taxon>Enterobacterales</taxon>
        <taxon>Enterobacteriaceae</taxon>
        <taxon>Escherichia</taxon>
    </lineage>
</organism>
<dbReference type="GO" id="GO:0004834">
    <property type="term" value="F:tryptophan synthase activity"/>
    <property type="evidence" value="ECO:0007669"/>
    <property type="project" value="UniProtKB-EC"/>
</dbReference>
<evidence type="ECO:0000256" key="1">
    <source>
        <dbReference type="ARBA" id="ARBA00004733"/>
    </source>
</evidence>
<evidence type="ECO:0000256" key="3">
    <source>
        <dbReference type="ARBA" id="ARBA00012043"/>
    </source>
</evidence>
<dbReference type="Gene3D" id="3.20.20.70">
    <property type="entry name" value="Aldolase class I"/>
    <property type="match status" value="1"/>
</dbReference>
<dbReference type="PANTHER" id="PTHR43406">
    <property type="entry name" value="TRYPTOPHAN SYNTHASE, ALPHA CHAIN"/>
    <property type="match status" value="1"/>
</dbReference>
<evidence type="ECO:0000256" key="8">
    <source>
        <dbReference type="ARBA" id="ARBA00049047"/>
    </source>
</evidence>
<comment type="pathway">
    <text evidence="1">Amino-acid biosynthesis; L-tryptophan biosynthesis; L-tryptophan from chorismate: step 5/5.</text>
</comment>
<evidence type="ECO:0000313" key="9">
    <source>
        <dbReference type="EMBL" id="ANK07169.1"/>
    </source>
</evidence>
<gene>
    <name evidence="9" type="ORF">WLH_05908</name>
</gene>
<accession>A0A192CNW5</accession>
<dbReference type="GO" id="GO:0005829">
    <property type="term" value="C:cytosol"/>
    <property type="evidence" value="ECO:0007669"/>
    <property type="project" value="TreeGrafter"/>
</dbReference>
<dbReference type="SUPFAM" id="SSF51366">
    <property type="entry name" value="Ribulose-phoshate binding barrel"/>
    <property type="match status" value="1"/>
</dbReference>
<dbReference type="UniPathway" id="UPA00035">
    <property type="reaction ID" value="UER00044"/>
</dbReference>
<evidence type="ECO:0000256" key="2">
    <source>
        <dbReference type="ARBA" id="ARBA00011270"/>
    </source>
</evidence>
<evidence type="ECO:0000313" key="10">
    <source>
        <dbReference type="Proteomes" id="UP000183316"/>
    </source>
</evidence>
<keyword evidence="5" id="KW-0822">Tryptophan biosynthesis</keyword>
<sequence length="60" mass="6249">MQGFGISAPDQVKAAIDAGAAGAISGSAIVKIIEQHINEPEKMLAALKAFVQPMKATTRR</sequence>
<proteinExistence type="predicted"/>
<keyword evidence="4" id="KW-0028">Amino-acid biosynthesis</keyword>
<dbReference type="Pfam" id="PF00290">
    <property type="entry name" value="Trp_syntA"/>
    <property type="match status" value="1"/>
</dbReference>
<evidence type="ECO:0000256" key="6">
    <source>
        <dbReference type="ARBA" id="ARBA00023141"/>
    </source>
</evidence>
<evidence type="ECO:0000256" key="7">
    <source>
        <dbReference type="ARBA" id="ARBA00023239"/>
    </source>
</evidence>
<dbReference type="InterPro" id="IPR002028">
    <property type="entry name" value="Trp_synthase_suA"/>
</dbReference>